<protein>
    <submittedName>
        <fullName evidence="1">Uncharacterized protein</fullName>
    </submittedName>
</protein>
<evidence type="ECO:0000313" key="2">
    <source>
        <dbReference type="Proteomes" id="UP000006034"/>
    </source>
</evidence>
<dbReference type="RefSeq" id="WP_005029127.1">
    <property type="nucleotide sequence ID" value="NZ_KE150238.1"/>
</dbReference>
<evidence type="ECO:0000313" key="1">
    <source>
        <dbReference type="EMBL" id="EFV43394.1"/>
    </source>
</evidence>
<dbReference type="HOGENOM" id="CLU_061766_0_0_7"/>
<sequence length="278" mass="30938">MAQTTQEQAVQAASFLGCDASELVNPFDLSAIVSSKGFQPMKIVLYGVPGIGKTTFAGTFPSPILLRTENGAAALDIPTFPNLITSLQDLDAAIAALRGIHQFKTLIIDSLDWMEPLVWQYVCTKEGKENIEDFGYGKGYVKVDDVWRAIQAKLEKLRTLRDMNIVTIAHAVPVTIDPPDSDPYQRYSLKLHKRGAALWMEWAEMILFLNYKARVTKREGEKAKATGSGDRVIYTAERPAYQAKSRWPLEPEIFIGNDPTWAAFHEQLSTATEGAYHA</sequence>
<dbReference type="eggNOG" id="ENOG502Z7T2">
    <property type="taxonomic scope" value="Bacteria"/>
</dbReference>
<reference evidence="1 2" key="1">
    <citation type="submission" date="2010-10" db="EMBL/GenBank/DDBJ databases">
        <authorList>
            <consortium name="The Broad Institute Genome Sequencing Platform"/>
            <person name="Ward D."/>
            <person name="Earl A."/>
            <person name="Feldgarden M."/>
            <person name="Young S.K."/>
            <person name="Gargeya S."/>
            <person name="Zeng Q."/>
            <person name="Alvarado L."/>
            <person name="Berlin A."/>
            <person name="Bochicchio J."/>
            <person name="Chapman S.B."/>
            <person name="Chen Z."/>
            <person name="Freedman E."/>
            <person name="Gellesch M."/>
            <person name="Goldberg J."/>
            <person name="Griggs A."/>
            <person name="Gujja S."/>
            <person name="Heilman E."/>
            <person name="Heiman D."/>
            <person name="Howarth C."/>
            <person name="Mehta T."/>
            <person name="Neiman D."/>
            <person name="Pearson M."/>
            <person name="Roberts A."/>
            <person name="Saif S."/>
            <person name="Shea T."/>
            <person name="Shenoy N."/>
            <person name="Sisk P."/>
            <person name="Stolte C."/>
            <person name="Sykes S."/>
            <person name="White J."/>
            <person name="Yandava C."/>
            <person name="Allen-Vercoe E."/>
            <person name="Sibley C."/>
            <person name="Ambrose C.E."/>
            <person name="Strauss J."/>
            <person name="Daigneault M."/>
            <person name="Haas B."/>
            <person name="Nusbaum C."/>
            <person name="Birren B."/>
        </authorList>
    </citation>
    <scope>NUCLEOTIDE SEQUENCE [LARGE SCALE GENOMIC DNA]</scope>
    <source>
        <strain evidence="1 2">3_1_6</strain>
    </source>
</reference>
<keyword evidence="2" id="KW-1185">Reference proteome</keyword>
<dbReference type="SUPFAM" id="SSF52540">
    <property type="entry name" value="P-loop containing nucleoside triphosphate hydrolases"/>
    <property type="match status" value="1"/>
</dbReference>
<organism evidence="1 2">
    <name type="scientific">Bilophila wadsworthia (strain 3_1_6)</name>
    <dbReference type="NCBI Taxonomy" id="563192"/>
    <lineage>
        <taxon>Bacteria</taxon>
        <taxon>Pseudomonadati</taxon>
        <taxon>Thermodesulfobacteriota</taxon>
        <taxon>Desulfovibrionia</taxon>
        <taxon>Desulfovibrionales</taxon>
        <taxon>Desulfovibrionaceae</taxon>
        <taxon>Bilophila</taxon>
    </lineage>
</organism>
<dbReference type="EMBL" id="ADCP02000001">
    <property type="protein sequence ID" value="EFV43394.1"/>
    <property type="molecule type" value="Genomic_DNA"/>
</dbReference>
<proteinExistence type="predicted"/>
<dbReference type="InterPro" id="IPR027417">
    <property type="entry name" value="P-loop_NTPase"/>
</dbReference>
<accession>E5Y9K2</accession>
<dbReference type="Proteomes" id="UP000006034">
    <property type="component" value="Unassembled WGS sequence"/>
</dbReference>
<dbReference type="GeneID" id="78084698"/>
<dbReference type="AlphaFoldDB" id="E5Y9K2"/>
<comment type="caution">
    <text evidence="1">The sequence shown here is derived from an EMBL/GenBank/DDBJ whole genome shotgun (WGS) entry which is preliminary data.</text>
</comment>
<dbReference type="OrthoDB" id="5413799at2"/>
<reference evidence="1 2" key="2">
    <citation type="submission" date="2013-04" db="EMBL/GenBank/DDBJ databases">
        <title>The Genome Sequence of Bilophila wadsworthia 3_1_6.</title>
        <authorList>
            <consortium name="The Broad Institute Genomics Platform"/>
            <person name="Earl A."/>
            <person name="Ward D."/>
            <person name="Feldgarden M."/>
            <person name="Gevers D."/>
            <person name="Sibley C."/>
            <person name="Strauss J."/>
            <person name="Allen-Vercoe E."/>
            <person name="Walker B."/>
            <person name="Young S."/>
            <person name="Zeng Q."/>
            <person name="Gargeya S."/>
            <person name="Fitzgerald M."/>
            <person name="Haas B."/>
            <person name="Abouelleil A."/>
            <person name="Allen A.W."/>
            <person name="Alvarado L."/>
            <person name="Arachchi H.M."/>
            <person name="Berlin A.M."/>
            <person name="Chapman S.B."/>
            <person name="Gainer-Dewar J."/>
            <person name="Goldberg J."/>
            <person name="Griggs A."/>
            <person name="Gujja S."/>
            <person name="Hansen M."/>
            <person name="Howarth C."/>
            <person name="Imamovic A."/>
            <person name="Ireland A."/>
            <person name="Larimer J."/>
            <person name="McCowan C."/>
            <person name="Murphy C."/>
            <person name="Pearson M."/>
            <person name="Poon T.W."/>
            <person name="Priest M."/>
            <person name="Roberts A."/>
            <person name="Saif S."/>
            <person name="Shea T."/>
            <person name="Sisk P."/>
            <person name="Sykes S."/>
            <person name="Wortman J."/>
            <person name="Nusbaum C."/>
            <person name="Birren B."/>
        </authorList>
    </citation>
    <scope>NUCLEOTIDE SEQUENCE [LARGE SCALE GENOMIC DNA]</scope>
    <source>
        <strain evidence="1 2">3_1_6</strain>
    </source>
</reference>
<gene>
    <name evidence="1" type="ORF">HMPREF0179_02917</name>
</gene>
<name>E5Y9K2_BILW3</name>
<dbReference type="STRING" id="563192.HMPREF0179_02917"/>
<dbReference type="Pfam" id="PF13479">
    <property type="entry name" value="AAA_24"/>
    <property type="match status" value="1"/>
</dbReference>